<comment type="caution">
    <text evidence="1">The sequence shown here is derived from an EMBL/GenBank/DDBJ whole genome shotgun (WGS) entry which is preliminary data.</text>
</comment>
<dbReference type="OrthoDB" id="9807854at2"/>
<reference evidence="1 2" key="1">
    <citation type="submission" date="2018-02" db="EMBL/GenBank/DDBJ databases">
        <title>Genomic Encyclopedia of Archaeal and Bacterial Type Strains, Phase II (KMG-II): from individual species to whole genera.</title>
        <authorList>
            <person name="Goeker M."/>
        </authorList>
    </citation>
    <scope>NUCLEOTIDE SEQUENCE [LARGE SCALE GENOMIC DNA]</scope>
    <source>
        <strain evidence="1 2">DSM 16809</strain>
    </source>
</reference>
<keyword evidence="2" id="KW-1185">Reference proteome</keyword>
<gene>
    <name evidence="1" type="ORF">LY01_01199</name>
</gene>
<dbReference type="Pfam" id="PF07396">
    <property type="entry name" value="Porin_O_P"/>
    <property type="match status" value="1"/>
</dbReference>
<dbReference type="InterPro" id="IPR010870">
    <property type="entry name" value="Porin_O/P"/>
</dbReference>
<evidence type="ECO:0000313" key="2">
    <source>
        <dbReference type="Proteomes" id="UP000239002"/>
    </source>
</evidence>
<dbReference type="RefSeq" id="WP_104514911.1">
    <property type="nucleotide sequence ID" value="NZ_MQVW01000002.1"/>
</dbReference>
<organism evidence="1 2">
    <name type="scientific">Nonlabens xylanidelens</name>
    <dbReference type="NCBI Taxonomy" id="191564"/>
    <lineage>
        <taxon>Bacteria</taxon>
        <taxon>Pseudomonadati</taxon>
        <taxon>Bacteroidota</taxon>
        <taxon>Flavobacteriia</taxon>
        <taxon>Flavobacteriales</taxon>
        <taxon>Flavobacteriaceae</taxon>
        <taxon>Nonlabens</taxon>
    </lineage>
</organism>
<sequence>MKKTIYLLFILLIGSLGQAQISISNGEHNIEISSRISTYYNQRFLKPGEEERDKNRFRLRDAQLIIEGRIRDDWEYEVQVDFADIGSNNTGEIDAENPGLMDAFVTYKGLEAFNIKLGYSKLPYSRSSITPFPYSTYWQRAQIVRGDFFSRRDVGVTLYKDFWQKRVNAFAGVYTGLGESSLSGDNDASGNPEFVARVDVSYPAPMKNREIDYVHSSIPLFSLGLNGRYTNKNLPDGEAFPDGAAGEYGLKIVDGKKYTYGMDFTFQYKGFSGQFEIHQINAQPQNENDPLFLGLTPAQTEGRVLAGGYFSQLNYFVKDYNTIVSVRYEQLDLNDLNAGDSKRMSAAIAYQIDGFDAMVKLQYFNNLNDQESLDPLDWNQQIRLGLQFNL</sequence>
<name>A0A2S6IN16_9FLAO</name>
<dbReference type="Proteomes" id="UP000239002">
    <property type="component" value="Unassembled WGS sequence"/>
</dbReference>
<protein>
    <submittedName>
        <fullName evidence="1">Phosphate-selective porin O/P</fullName>
    </submittedName>
</protein>
<evidence type="ECO:0000313" key="1">
    <source>
        <dbReference type="EMBL" id="PPK95608.1"/>
    </source>
</evidence>
<dbReference type="Gene3D" id="2.40.160.10">
    <property type="entry name" value="Porin"/>
    <property type="match status" value="1"/>
</dbReference>
<dbReference type="AlphaFoldDB" id="A0A2S6IN16"/>
<dbReference type="InterPro" id="IPR023614">
    <property type="entry name" value="Porin_dom_sf"/>
</dbReference>
<proteinExistence type="predicted"/>
<dbReference type="EMBL" id="PTJE01000002">
    <property type="protein sequence ID" value="PPK95608.1"/>
    <property type="molecule type" value="Genomic_DNA"/>
</dbReference>
<accession>A0A2S6IN16</accession>